<keyword evidence="2" id="KW-0813">Transport</keyword>
<dbReference type="GO" id="GO:0043190">
    <property type="term" value="C:ATP-binding cassette (ABC) transporter complex"/>
    <property type="evidence" value="ECO:0007669"/>
    <property type="project" value="InterPro"/>
</dbReference>
<dbReference type="AlphaFoldDB" id="A0A1I1Y9C0"/>
<dbReference type="PROSITE" id="PS51257">
    <property type="entry name" value="PROKAR_LIPOPROTEIN"/>
    <property type="match status" value="1"/>
</dbReference>
<gene>
    <name evidence="7" type="ORF">SAMN05216378_2539</name>
</gene>
<feature type="region of interest" description="Disordered" evidence="4">
    <location>
        <begin position="28"/>
        <end position="63"/>
    </location>
</feature>
<name>A0A1I1Y9C0_9BACL</name>
<dbReference type="Gene3D" id="3.10.105.10">
    <property type="entry name" value="Dipeptide-binding Protein, Domain 3"/>
    <property type="match status" value="1"/>
</dbReference>
<accession>A0A1I1Y9C0</accession>
<dbReference type="RefSeq" id="WP_091185299.1">
    <property type="nucleotide sequence ID" value="NZ_FOMT01000002.1"/>
</dbReference>
<proteinExistence type="inferred from homology"/>
<evidence type="ECO:0000259" key="6">
    <source>
        <dbReference type="Pfam" id="PF00496"/>
    </source>
</evidence>
<dbReference type="InterPro" id="IPR000914">
    <property type="entry name" value="SBP_5_dom"/>
</dbReference>
<dbReference type="Pfam" id="PF00496">
    <property type="entry name" value="SBP_bac_5"/>
    <property type="match status" value="1"/>
</dbReference>
<reference evidence="8" key="1">
    <citation type="submission" date="2016-10" db="EMBL/GenBank/DDBJ databases">
        <authorList>
            <person name="Varghese N."/>
            <person name="Submissions S."/>
        </authorList>
    </citation>
    <scope>NUCLEOTIDE SEQUENCE [LARGE SCALE GENOMIC DNA]</scope>
    <source>
        <strain evidence="8">CGMCC 1.10784</strain>
    </source>
</reference>
<dbReference type="OrthoDB" id="9796817at2"/>
<dbReference type="GO" id="GO:0042597">
    <property type="term" value="C:periplasmic space"/>
    <property type="evidence" value="ECO:0007669"/>
    <property type="project" value="UniProtKB-ARBA"/>
</dbReference>
<evidence type="ECO:0000256" key="3">
    <source>
        <dbReference type="ARBA" id="ARBA00022729"/>
    </source>
</evidence>
<dbReference type="SUPFAM" id="SSF53850">
    <property type="entry name" value="Periplasmic binding protein-like II"/>
    <property type="match status" value="1"/>
</dbReference>
<evidence type="ECO:0000313" key="8">
    <source>
        <dbReference type="Proteomes" id="UP000198855"/>
    </source>
</evidence>
<protein>
    <submittedName>
        <fullName evidence="7">Peptide/nickel transport system substrate-binding protein</fullName>
    </submittedName>
</protein>
<feature type="compositionally biased region" description="Polar residues" evidence="4">
    <location>
        <begin position="40"/>
        <end position="52"/>
    </location>
</feature>
<dbReference type="STRING" id="1045775.SAMN05216378_2539"/>
<evidence type="ECO:0000256" key="1">
    <source>
        <dbReference type="ARBA" id="ARBA00005695"/>
    </source>
</evidence>
<dbReference type="Gene3D" id="3.40.190.10">
    <property type="entry name" value="Periplasmic binding protein-like II"/>
    <property type="match status" value="1"/>
</dbReference>
<comment type="similarity">
    <text evidence="1">Belongs to the bacterial solute-binding protein 5 family.</text>
</comment>
<feature type="compositionally biased region" description="Low complexity" evidence="4">
    <location>
        <begin position="28"/>
        <end position="39"/>
    </location>
</feature>
<dbReference type="InterPro" id="IPR030678">
    <property type="entry name" value="Peptide/Ni-bd"/>
</dbReference>
<dbReference type="EMBL" id="FOMT01000002">
    <property type="protein sequence ID" value="SFE15999.1"/>
    <property type="molecule type" value="Genomic_DNA"/>
</dbReference>
<evidence type="ECO:0000256" key="5">
    <source>
        <dbReference type="SAM" id="SignalP"/>
    </source>
</evidence>
<evidence type="ECO:0000313" key="7">
    <source>
        <dbReference type="EMBL" id="SFE15999.1"/>
    </source>
</evidence>
<sequence>MITRKKSMKFLFLLSILAIVISGCSSNNNGNSSNSPSPSATTADESASPSTEPSEDPNTPKVGGTLTVSTFSDIVSVNPIFVNDTSSGDMQYLLFAQLYDLDRDGNLVVQPWSIASELPQISEDGKTYTVKMKNTAKWSDGQPITAEDLVFTINTIINPKAGAPGISLYDKVDKVEKVDDYTVKFTLKQVYAPFQYSLMVNPVPSHILKDVKPEELQANPYGKDPAKTVTSGPWKWSEWKTGQYVSLEADPNYWGEVKPNIQKVVYKIYADQNTEVQALIKGDVDTTLAIPITQLEAVEKNDKITVIKGATSTYEYISFNFDANNFPDKFIPFNSQKSRQAIAYALNRQGMVDNVLKGTGALMNAPFLPGSWSDPGDKAVNYAYDAEKAKALLAEDGWVPGKDGILEKDGHRFSFELQYNAGNSRREAVSQIIQQNLKDVGIEVKPTAIDFATWIDQNITPGKYPAILLGWSLSNPDPDGESIFSSKYFPPAGQNNGWYKNEKLDKLWVDGYSVVDQAARKEIYNQIATEISTDLPYVFLYQYGNPQGVGPKVKFAPEDAPEPTHQTGYFYHMIKWWLAE</sequence>
<dbReference type="InterPro" id="IPR039424">
    <property type="entry name" value="SBP_5"/>
</dbReference>
<dbReference type="PIRSF" id="PIRSF002741">
    <property type="entry name" value="MppA"/>
    <property type="match status" value="1"/>
</dbReference>
<dbReference type="Proteomes" id="UP000198855">
    <property type="component" value="Unassembled WGS sequence"/>
</dbReference>
<evidence type="ECO:0000256" key="2">
    <source>
        <dbReference type="ARBA" id="ARBA00022448"/>
    </source>
</evidence>
<feature type="signal peptide" evidence="5">
    <location>
        <begin position="1"/>
        <end position="27"/>
    </location>
</feature>
<dbReference type="Gene3D" id="3.90.76.10">
    <property type="entry name" value="Dipeptide-binding Protein, Domain 1"/>
    <property type="match status" value="1"/>
</dbReference>
<evidence type="ECO:0000256" key="4">
    <source>
        <dbReference type="SAM" id="MobiDB-lite"/>
    </source>
</evidence>
<dbReference type="PANTHER" id="PTHR30290">
    <property type="entry name" value="PERIPLASMIC BINDING COMPONENT OF ABC TRANSPORTER"/>
    <property type="match status" value="1"/>
</dbReference>
<feature type="chain" id="PRO_5039632012" evidence="5">
    <location>
        <begin position="28"/>
        <end position="580"/>
    </location>
</feature>
<dbReference type="PANTHER" id="PTHR30290:SF9">
    <property type="entry name" value="OLIGOPEPTIDE-BINDING PROTEIN APPA"/>
    <property type="match status" value="1"/>
</dbReference>
<dbReference type="GO" id="GO:1904680">
    <property type="term" value="F:peptide transmembrane transporter activity"/>
    <property type="evidence" value="ECO:0007669"/>
    <property type="project" value="TreeGrafter"/>
</dbReference>
<organism evidence="7 8">
    <name type="scientific">Paenibacillus catalpae</name>
    <dbReference type="NCBI Taxonomy" id="1045775"/>
    <lineage>
        <taxon>Bacteria</taxon>
        <taxon>Bacillati</taxon>
        <taxon>Bacillota</taxon>
        <taxon>Bacilli</taxon>
        <taxon>Bacillales</taxon>
        <taxon>Paenibacillaceae</taxon>
        <taxon>Paenibacillus</taxon>
    </lineage>
</organism>
<feature type="domain" description="Solute-binding protein family 5" evidence="6">
    <location>
        <begin position="114"/>
        <end position="480"/>
    </location>
</feature>
<keyword evidence="8" id="KW-1185">Reference proteome</keyword>
<dbReference type="GO" id="GO:0015833">
    <property type="term" value="P:peptide transport"/>
    <property type="evidence" value="ECO:0007669"/>
    <property type="project" value="TreeGrafter"/>
</dbReference>
<keyword evidence="3 5" id="KW-0732">Signal</keyword>